<dbReference type="EMBL" id="CAJNOE010002445">
    <property type="protein sequence ID" value="CAF1482746.1"/>
    <property type="molecule type" value="Genomic_DNA"/>
</dbReference>
<gene>
    <name evidence="17" type="ORF">IZO911_LOCUS44071</name>
    <name evidence="18" type="ORF">KXQ929_LOCUS39674</name>
</gene>
<name>A0A815RW81_9BILA</name>
<evidence type="ECO:0000256" key="7">
    <source>
        <dbReference type="ARBA" id="ARBA00022737"/>
    </source>
</evidence>
<evidence type="ECO:0000256" key="3">
    <source>
        <dbReference type="ARBA" id="ARBA00011245"/>
    </source>
</evidence>
<dbReference type="SUPFAM" id="SSF103506">
    <property type="entry name" value="Mitochondrial carrier"/>
    <property type="match status" value="1"/>
</dbReference>
<accession>A0A815RW81</accession>
<evidence type="ECO:0000256" key="9">
    <source>
        <dbReference type="ARBA" id="ARBA00022989"/>
    </source>
</evidence>
<evidence type="ECO:0000256" key="8">
    <source>
        <dbReference type="ARBA" id="ARBA00022792"/>
    </source>
</evidence>
<dbReference type="GO" id="GO:1990544">
    <property type="term" value="P:mitochondrial ATP transmembrane transport"/>
    <property type="evidence" value="ECO:0007669"/>
    <property type="project" value="InterPro"/>
</dbReference>
<evidence type="ECO:0000313" key="19">
    <source>
        <dbReference type="Proteomes" id="UP000663860"/>
    </source>
</evidence>
<dbReference type="InterPro" id="IPR018108">
    <property type="entry name" value="MCP_transmembrane"/>
</dbReference>
<comment type="function">
    <text evidence="16">Catalyzes the exchange of ADP and ATP across the membrane.</text>
</comment>
<evidence type="ECO:0000256" key="10">
    <source>
        <dbReference type="ARBA" id="ARBA00023128"/>
    </source>
</evidence>
<organism evidence="17 19">
    <name type="scientific">Adineta steineri</name>
    <dbReference type="NCBI Taxonomy" id="433720"/>
    <lineage>
        <taxon>Eukaryota</taxon>
        <taxon>Metazoa</taxon>
        <taxon>Spiralia</taxon>
        <taxon>Gnathifera</taxon>
        <taxon>Rotifera</taxon>
        <taxon>Eurotatoria</taxon>
        <taxon>Bdelloidea</taxon>
        <taxon>Adinetida</taxon>
        <taxon>Adinetidae</taxon>
        <taxon>Adineta</taxon>
    </lineage>
</organism>
<evidence type="ECO:0000256" key="4">
    <source>
        <dbReference type="ARBA" id="ARBA00022448"/>
    </source>
</evidence>
<dbReference type="Proteomes" id="UP000663860">
    <property type="component" value="Unassembled WGS sequence"/>
</dbReference>
<dbReference type="GO" id="GO:0005471">
    <property type="term" value="F:ATP:ADP antiporter activity"/>
    <property type="evidence" value="ECO:0007669"/>
    <property type="project" value="UniProtKB-UniRule"/>
</dbReference>
<comment type="similarity">
    <text evidence="2 15">Belongs to the mitochondrial carrier (TC 2.A.29) family.</text>
</comment>
<feature type="repeat" description="Solcar" evidence="14">
    <location>
        <begin position="9"/>
        <end position="97"/>
    </location>
</feature>
<keyword evidence="4 15" id="KW-0813">Transport</keyword>
<evidence type="ECO:0000256" key="15">
    <source>
        <dbReference type="RuleBase" id="RU000488"/>
    </source>
</evidence>
<keyword evidence="9" id="KW-1133">Transmembrane helix</keyword>
<keyword evidence="5" id="KW-0050">Antiport</keyword>
<sequence length="97" mass="10828">MAAKKKPKLSFIENFVLSGVAAVISRSAVCPLDNAKILITFQSEMLKQGIITKPYNSVIDCIVQTFKRAGPFPLWRGNVSSCIRYFPIQSLNFAFKN</sequence>
<evidence type="ECO:0000256" key="5">
    <source>
        <dbReference type="ARBA" id="ARBA00022449"/>
    </source>
</evidence>
<dbReference type="EMBL" id="CAJOBB010007755">
    <property type="protein sequence ID" value="CAF4193691.1"/>
    <property type="molecule type" value="Genomic_DNA"/>
</dbReference>
<dbReference type="AlphaFoldDB" id="A0A815RW81"/>
<evidence type="ECO:0000256" key="11">
    <source>
        <dbReference type="ARBA" id="ARBA00023136"/>
    </source>
</evidence>
<dbReference type="InterPro" id="IPR023395">
    <property type="entry name" value="MCP_dom_sf"/>
</dbReference>
<comment type="catalytic activity">
    <reaction evidence="12">
        <text>ADP(in) + ATP(out) = ADP(out) + ATP(in)</text>
        <dbReference type="Rhea" id="RHEA:34999"/>
        <dbReference type="ChEBI" id="CHEBI:30616"/>
        <dbReference type="ChEBI" id="CHEBI:456216"/>
    </reaction>
    <physiologicalReaction direction="left-to-right" evidence="12">
        <dbReference type="Rhea" id="RHEA:35000"/>
    </physiologicalReaction>
</comment>
<dbReference type="PANTHER" id="PTHR45635:SF14">
    <property type="entry name" value="ADP_ATP TRANSLOCASE"/>
    <property type="match status" value="1"/>
</dbReference>
<dbReference type="InterPro" id="IPR002113">
    <property type="entry name" value="ADT_euk_type"/>
</dbReference>
<keyword evidence="6 14" id="KW-0812">Transmembrane</keyword>
<protein>
    <recommendedName>
        <fullName evidence="16">ADP/ATP translocase</fullName>
    </recommendedName>
    <alternativeName>
        <fullName evidence="16">ADP,ATP carrier protein</fullName>
    </alternativeName>
</protein>
<keyword evidence="8" id="KW-0999">Mitochondrion inner membrane</keyword>
<comment type="function">
    <text evidence="13">ADP:ATP antiporter that mediates import of ADP into the mitochondrial matrix for ATP synthesis, and export of ATP out to fuel the cell. Cycles between the cytoplasmic-open state (c-state) and the matrix-open state (m-state): operates by the alternating access mechanism with a single substrate-binding site intermittently exposed to either the cytosolic (c-state) or matrix (m-state) side of the inner mitochondrial membrane.</text>
</comment>
<keyword evidence="11 14" id="KW-0472">Membrane</keyword>
<dbReference type="PRINTS" id="PR00927">
    <property type="entry name" value="ADPTRNSLCASE"/>
</dbReference>
<evidence type="ECO:0000256" key="1">
    <source>
        <dbReference type="ARBA" id="ARBA00004448"/>
    </source>
</evidence>
<dbReference type="GO" id="GO:0140021">
    <property type="term" value="P:mitochondrial ADP transmembrane transport"/>
    <property type="evidence" value="ECO:0007669"/>
    <property type="project" value="InterPro"/>
</dbReference>
<dbReference type="GO" id="GO:1901029">
    <property type="term" value="P:negative regulation of mitochondrial outer membrane permeabilization involved in apoptotic signaling pathway"/>
    <property type="evidence" value="ECO:0007669"/>
    <property type="project" value="TreeGrafter"/>
</dbReference>
<dbReference type="Gene3D" id="1.50.40.10">
    <property type="entry name" value="Mitochondrial carrier domain"/>
    <property type="match status" value="1"/>
</dbReference>
<dbReference type="PRINTS" id="PR00926">
    <property type="entry name" value="MITOCARRIER"/>
</dbReference>
<evidence type="ECO:0000313" key="18">
    <source>
        <dbReference type="EMBL" id="CAF4193691.1"/>
    </source>
</evidence>
<proteinExistence type="inferred from homology"/>
<dbReference type="PANTHER" id="PTHR45635">
    <property type="entry name" value="ADP,ATP CARRIER PROTEIN 1-RELATED-RELATED"/>
    <property type="match status" value="1"/>
</dbReference>
<evidence type="ECO:0000256" key="16">
    <source>
        <dbReference type="RuleBase" id="RU368008"/>
    </source>
</evidence>
<keyword evidence="10" id="KW-0496">Mitochondrion</keyword>
<evidence type="ECO:0000256" key="12">
    <source>
        <dbReference type="ARBA" id="ARBA00024143"/>
    </source>
</evidence>
<dbReference type="Proteomes" id="UP000663868">
    <property type="component" value="Unassembled WGS sequence"/>
</dbReference>
<evidence type="ECO:0000256" key="6">
    <source>
        <dbReference type="ARBA" id="ARBA00022692"/>
    </source>
</evidence>
<comment type="subunit">
    <text evidence="3 16">Monomer.</text>
</comment>
<evidence type="ECO:0000256" key="14">
    <source>
        <dbReference type="PROSITE-ProRule" id="PRU00282"/>
    </source>
</evidence>
<dbReference type="PROSITE" id="PS50920">
    <property type="entry name" value="SOLCAR"/>
    <property type="match status" value="1"/>
</dbReference>
<comment type="subcellular location">
    <subcellularLocation>
        <location evidence="16">Membrane</location>
        <topology evidence="16">Multi-pass membrane protein</topology>
    </subcellularLocation>
    <subcellularLocation>
        <location evidence="1">Mitochondrion inner membrane</location>
        <topology evidence="1">Multi-pass membrane protein</topology>
    </subcellularLocation>
</comment>
<dbReference type="Pfam" id="PF00153">
    <property type="entry name" value="Mito_carr"/>
    <property type="match status" value="1"/>
</dbReference>
<reference evidence="17" key="1">
    <citation type="submission" date="2021-02" db="EMBL/GenBank/DDBJ databases">
        <authorList>
            <person name="Nowell W R."/>
        </authorList>
    </citation>
    <scope>NUCLEOTIDE SEQUENCE</scope>
</reference>
<evidence type="ECO:0000256" key="13">
    <source>
        <dbReference type="ARBA" id="ARBA00045250"/>
    </source>
</evidence>
<keyword evidence="7" id="KW-0677">Repeat</keyword>
<evidence type="ECO:0000256" key="2">
    <source>
        <dbReference type="ARBA" id="ARBA00006375"/>
    </source>
</evidence>
<dbReference type="GO" id="GO:0005743">
    <property type="term" value="C:mitochondrial inner membrane"/>
    <property type="evidence" value="ECO:0007669"/>
    <property type="project" value="UniProtKB-SubCell"/>
</dbReference>
<dbReference type="InterPro" id="IPR002067">
    <property type="entry name" value="MCP"/>
</dbReference>
<evidence type="ECO:0000313" key="17">
    <source>
        <dbReference type="EMBL" id="CAF1482746.1"/>
    </source>
</evidence>
<comment type="caution">
    <text evidence="17">The sequence shown here is derived from an EMBL/GenBank/DDBJ whole genome shotgun (WGS) entry which is preliminary data.</text>
</comment>